<dbReference type="Proteomes" id="UP000142911">
    <property type="component" value="Genome"/>
</dbReference>
<organism evidence="11 12">
    <name type="scientific">Grass carp reovirus</name>
    <name type="common">GCRV</name>
    <dbReference type="NCBI Taxonomy" id="128987"/>
    <lineage>
        <taxon>Viruses</taxon>
        <taxon>Riboviria</taxon>
        <taxon>Orthornavirae</taxon>
        <taxon>Duplornaviricota</taxon>
        <taxon>Resentoviricetes</taxon>
        <taxon>Reovirales</taxon>
        <taxon>Spinareoviridae</taxon>
        <taxon>Aquareovirus</taxon>
        <taxon>Aquareovirus ctenopharyngodontis</taxon>
    </lineage>
</organism>
<keyword evidence="4" id="KW-1173">Viral penetration via permeabilization of host membrane</keyword>
<dbReference type="GO" id="GO:0046812">
    <property type="term" value="F:host cell surface binding"/>
    <property type="evidence" value="ECO:0007669"/>
    <property type="project" value="InterPro"/>
</dbReference>
<dbReference type="Gene3D" id="2.60.120.420">
    <property type="entry name" value="Membrane penetration protein mu1, Chain B, domain 4"/>
    <property type="match status" value="1"/>
</dbReference>
<evidence type="ECO:0000256" key="5">
    <source>
        <dbReference type="ARBA" id="ARBA00022707"/>
    </source>
</evidence>
<keyword evidence="5" id="KW-0519">Myristate</keyword>
<evidence type="ECO:0000256" key="4">
    <source>
        <dbReference type="ARBA" id="ARBA00022648"/>
    </source>
</evidence>
<dbReference type="Gene3D" id="1.10.2040.10">
    <property type="entry name" value="Protein mu-1, chain B, domain 2"/>
    <property type="match status" value="1"/>
</dbReference>
<keyword evidence="10" id="KW-1160">Virus entry into host cell</keyword>
<reference evidence="11 12" key="1">
    <citation type="submission" date="2015-12" db="EMBL/GenBank/DDBJ databases">
        <title>Complete genome characterization of a novel reovirus from grass carp in China.</title>
        <authorList>
            <person name="Zeng W."/>
            <person name="Li X."/>
            <person name="Wang Q."/>
            <person name="Wang Y."/>
            <person name="Li Y."/>
            <person name="Song X."/>
            <person name="Liu C."/>
            <person name="Shi C."/>
            <person name="Fang X."/>
            <person name="Wu S."/>
        </authorList>
    </citation>
    <scope>NUCLEOTIDE SEQUENCE [LARGE SCALE GENOMIC DNA]</scope>
    <source>
        <strain evidence="11">GZ1208</strain>
    </source>
</reference>
<dbReference type="InterPro" id="IPR044937">
    <property type="entry name" value="Mu1_membr_pen_domIII"/>
</dbReference>
<dbReference type="Pfam" id="PF05993">
    <property type="entry name" value="Reovirus_M2"/>
    <property type="match status" value="1"/>
</dbReference>
<keyword evidence="2" id="KW-0167">Capsid protein</keyword>
<dbReference type="InterPro" id="IPR015960">
    <property type="entry name" value="Mu1_membr_pen_domIV"/>
</dbReference>
<evidence type="ECO:0000256" key="8">
    <source>
        <dbReference type="ARBA" id="ARBA00023180"/>
    </source>
</evidence>
<protein>
    <submittedName>
        <fullName evidence="11">Putative outer capsid VP4</fullName>
    </submittedName>
</protein>
<sequence length="648" mass="68555">MGNVQTSVNTYNITGDGNSFTPTSDMTSTAAPAIDLKPGVLNPTGKLWRPVGTSVATIDSLAIVSDRFGQYSFVNEGMRETFSKALFDINMWQPLFQATKTGCGPIVLSSFTTTTSGYVGATAGDALDNPVTNGVFISTVQIMNLQRTIAARMRDVALWQKHLDTAMTMLTPDISAGSASCNWKSLLAFAKDILPLDNLCLTYPNEFYNVAIHRYPALKPGNPDTKLPDAQAHPLGEVAGAFNAATSEVGSLVGSSSTLSQAISTMAGKDLDLIEADTPLPVSVFTPSLAPRSYRPAFIKPEDAKWIAEFNNSSLIRKTLTYSGATYTVQLGPGPTRVIDMNAMIDSVLTLDVSGTILPYDTNPDLSTSVPAFVLIQTSVPIQQVTTAANITAITVVSAAGASAINLAVNVRGQPRFNMLHLQATFERETITGIPYIYGLGTFLIPSPTSSSNFSNPTLMDGLLTVTPVLLRETTYKGEVVDAIVPATVMANQTSEEVASALANDAIVLVSNHLNKLANVVGDAIPVASKTDDSATSAIVSRLAVQHKLSQVGQASPTPPDYPLLWRRAKRAASMFVSNPSLALQVGIPVLTQSGMLSALTSGVGTALRTGSLGKGVTDASEKLRARQSLTVAKQAFFDQIGSLWPGK</sequence>
<dbReference type="GO" id="GO:0140267">
    <property type="term" value="P:symbiont entry into host cell via permeabilization of host membrane"/>
    <property type="evidence" value="ECO:0007669"/>
    <property type="project" value="UniProtKB-KW"/>
</dbReference>
<dbReference type="SUPFAM" id="SSF69908">
    <property type="entry name" value="Membrane penetration protein mu1"/>
    <property type="match status" value="1"/>
</dbReference>
<dbReference type="Gene3D" id="1.10.2050.10">
    <property type="entry name" value="Protein mu-1, chain B, domain 3"/>
    <property type="match status" value="1"/>
</dbReference>
<dbReference type="InterPro" id="IPR015962">
    <property type="entry name" value="Mu1_membr_pen_domII"/>
</dbReference>
<accession>A0A172T0Q0</accession>
<keyword evidence="8" id="KW-0325">Glycoprotein</keyword>
<dbReference type="InterPro" id="IPR036256">
    <property type="entry name" value="Mu1/VP4_sf"/>
</dbReference>
<evidence type="ECO:0000313" key="12">
    <source>
        <dbReference type="Proteomes" id="UP000142911"/>
    </source>
</evidence>
<keyword evidence="7" id="KW-0946">Virion</keyword>
<keyword evidence="6" id="KW-1152">Outer capsid protein</keyword>
<dbReference type="EMBL" id="KU240079">
    <property type="protein sequence ID" value="ANE37527.1"/>
    <property type="molecule type" value="Genomic_RNA"/>
</dbReference>
<evidence type="ECO:0000256" key="3">
    <source>
        <dbReference type="ARBA" id="ARBA00022595"/>
    </source>
</evidence>
<dbReference type="InterPro" id="IPR009113">
    <property type="entry name" value="Mu1/VP4"/>
</dbReference>
<keyword evidence="9" id="KW-0449">Lipoprotein</keyword>
<keyword evidence="3" id="KW-1162">Viral penetration into host cytoplasm</keyword>
<evidence type="ECO:0000256" key="2">
    <source>
        <dbReference type="ARBA" id="ARBA00022561"/>
    </source>
</evidence>
<evidence type="ECO:0000313" key="11">
    <source>
        <dbReference type="EMBL" id="ANE37527.1"/>
    </source>
</evidence>
<evidence type="ECO:0000256" key="1">
    <source>
        <dbReference type="ARBA" id="ARBA00004328"/>
    </source>
</evidence>
<comment type="subcellular location">
    <subcellularLocation>
        <location evidence="1">Virion</location>
    </subcellularLocation>
</comment>
<evidence type="ECO:0000256" key="6">
    <source>
        <dbReference type="ARBA" id="ARBA00022770"/>
    </source>
</evidence>
<evidence type="ECO:0000256" key="10">
    <source>
        <dbReference type="ARBA" id="ARBA00023296"/>
    </source>
</evidence>
<evidence type="ECO:0000256" key="7">
    <source>
        <dbReference type="ARBA" id="ARBA00022844"/>
    </source>
</evidence>
<name>A0A172T0Q0_GCRV</name>
<dbReference type="GO" id="GO:0039624">
    <property type="term" value="C:viral outer capsid"/>
    <property type="evidence" value="ECO:0007669"/>
    <property type="project" value="UniProtKB-KW"/>
</dbReference>
<evidence type="ECO:0000256" key="9">
    <source>
        <dbReference type="ARBA" id="ARBA00023288"/>
    </source>
</evidence>
<proteinExistence type="predicted"/>